<dbReference type="Gramene" id="RZC82784">
    <property type="protein sequence ID" value="RZC82784"/>
    <property type="gene ID" value="C5167_045565"/>
</dbReference>
<dbReference type="PANTHER" id="PTHR45848">
    <property type="entry name" value="DUAL SPECIFICITY PROTEIN PHOSPHATASE 12 FAMILY MEMBER"/>
    <property type="match status" value="1"/>
</dbReference>
<comment type="similarity">
    <text evidence="1">Belongs to the protein-tyrosine phosphatase family. Non-receptor class dual specificity subfamily.</text>
</comment>
<name>A0A4Y7LBA1_PAPSO</name>
<organism evidence="6 7">
    <name type="scientific">Papaver somniferum</name>
    <name type="common">Opium poppy</name>
    <dbReference type="NCBI Taxonomy" id="3469"/>
    <lineage>
        <taxon>Eukaryota</taxon>
        <taxon>Viridiplantae</taxon>
        <taxon>Streptophyta</taxon>
        <taxon>Embryophyta</taxon>
        <taxon>Tracheophyta</taxon>
        <taxon>Spermatophyta</taxon>
        <taxon>Magnoliopsida</taxon>
        <taxon>Ranunculales</taxon>
        <taxon>Papaveraceae</taxon>
        <taxon>Papaveroideae</taxon>
        <taxon>Papaver</taxon>
    </lineage>
</organism>
<dbReference type="EMBL" id="CM010725">
    <property type="protein sequence ID" value="RZC82784.1"/>
    <property type="molecule type" value="Genomic_DNA"/>
</dbReference>
<dbReference type="EC" id="3.1.3.48" evidence="2"/>
<gene>
    <name evidence="6" type="ORF">C5167_045565</name>
</gene>
<proteinExistence type="inferred from homology"/>
<evidence type="ECO:0000256" key="2">
    <source>
        <dbReference type="ARBA" id="ARBA00013064"/>
    </source>
</evidence>
<evidence type="ECO:0000313" key="6">
    <source>
        <dbReference type="EMBL" id="RZC82784.1"/>
    </source>
</evidence>
<evidence type="ECO:0000313" key="7">
    <source>
        <dbReference type="Proteomes" id="UP000316621"/>
    </source>
</evidence>
<dbReference type="AlphaFoldDB" id="A0A4Y7LBA1"/>
<evidence type="ECO:0000256" key="5">
    <source>
        <dbReference type="SAM" id="MobiDB-lite"/>
    </source>
</evidence>
<evidence type="ECO:0000256" key="3">
    <source>
        <dbReference type="ARBA" id="ARBA00022801"/>
    </source>
</evidence>
<sequence>MVPSGQRGRWIHKIKRMYKATITWEIPGDSYNRGERIDSSKFGVDPGLPTSTISSEVSTSSEEAKRMPAYRCKKCRRIVAQEENLVGHEPGEGESCFEWKKRKNSKSSKTYDEHECSSIFVEPLQWMKSEIRICSSRSKKAFSLAFKCIRQSVVFQSGA</sequence>
<evidence type="ECO:0000256" key="4">
    <source>
        <dbReference type="ARBA" id="ARBA00022912"/>
    </source>
</evidence>
<dbReference type="Proteomes" id="UP000316621">
    <property type="component" value="Chromosome 11"/>
</dbReference>
<dbReference type="GO" id="GO:0008138">
    <property type="term" value="F:protein tyrosine/serine/threonine phosphatase activity"/>
    <property type="evidence" value="ECO:0007669"/>
    <property type="project" value="TreeGrafter"/>
</dbReference>
<evidence type="ECO:0000256" key="1">
    <source>
        <dbReference type="ARBA" id="ARBA00008601"/>
    </source>
</evidence>
<keyword evidence="7" id="KW-1185">Reference proteome</keyword>
<dbReference type="PANTHER" id="PTHR45848:SF4">
    <property type="entry name" value="DUAL SPECIFICITY PROTEIN PHOSPHATASE 12"/>
    <property type="match status" value="1"/>
</dbReference>
<dbReference type="STRING" id="3469.A0A4Y7LBA1"/>
<keyword evidence="4" id="KW-0904">Protein phosphatase</keyword>
<accession>A0A4Y7LBA1</accession>
<protein>
    <recommendedName>
        <fullName evidence="2">protein-tyrosine-phosphatase</fullName>
        <ecNumber evidence="2">3.1.3.48</ecNumber>
    </recommendedName>
</protein>
<dbReference type="GO" id="GO:0004725">
    <property type="term" value="F:protein tyrosine phosphatase activity"/>
    <property type="evidence" value="ECO:0007669"/>
    <property type="project" value="UniProtKB-EC"/>
</dbReference>
<feature type="compositionally biased region" description="Low complexity" evidence="5">
    <location>
        <begin position="50"/>
        <end position="61"/>
    </location>
</feature>
<reference evidence="6 7" key="1">
    <citation type="journal article" date="2018" name="Science">
        <title>The opium poppy genome and morphinan production.</title>
        <authorList>
            <person name="Guo L."/>
            <person name="Winzer T."/>
            <person name="Yang X."/>
            <person name="Li Y."/>
            <person name="Ning Z."/>
            <person name="He Z."/>
            <person name="Teodor R."/>
            <person name="Lu Y."/>
            <person name="Bowser T.A."/>
            <person name="Graham I.A."/>
            <person name="Ye K."/>
        </authorList>
    </citation>
    <scope>NUCLEOTIDE SEQUENCE [LARGE SCALE GENOMIC DNA]</scope>
    <source>
        <strain evidence="7">cv. HN1</strain>
        <tissue evidence="6">Leaves</tissue>
    </source>
</reference>
<feature type="region of interest" description="Disordered" evidence="5">
    <location>
        <begin position="42"/>
        <end position="62"/>
    </location>
</feature>
<keyword evidence="3" id="KW-0378">Hydrolase</keyword>